<dbReference type="InterPro" id="IPR050542">
    <property type="entry name" value="Glycosyl_Hydrlase18_Chitinase"/>
</dbReference>
<gene>
    <name evidence="4" type="ORF">H2201_008672</name>
</gene>
<keyword evidence="5" id="KW-1185">Reference proteome</keyword>
<sequence length="442" mass="48212">MEKRSEEGLHMLQGGSEGPPDGPLKFLNSVRQLPDDIEDNFRERSPHNDLYHPHFEDYNHYCDHYYLSNVVNDTSISAFDAQASNNVAVYYMQSSASNNQTDLRLLCANPAVNIITLPLIATLNGPNRFLIFANTTDCLGPSAAQLADAPNLCDCSNLAETITYCQSLGKKIIIGITGATRDLSPTNSSTITARTAFNSFTQRPFSAVMLLSLFGPPSSSPWQLTHLRPFGPNISVDGFDLGFDLGITVHGSRTYADFIATLRDYTAQSGRDFYISATRPCRRPVSPQTLATLSLLDLVTVKFFDDPACSITGPGFNIWDWSNDLRLSANSTANSSLPSNGTAPLGPKLFTAALAWPIAAAANGTREGDPEYLGQSIGQIWGSGRLRNLGGVALVEGGRGVTGGTWREVGRRSIGEVDAALEENQRERERERERERVRVGRS</sequence>
<name>A0ABQ9NFM1_9PEZI</name>
<protein>
    <recommendedName>
        <fullName evidence="6">Chitinase</fullName>
    </recommendedName>
</protein>
<keyword evidence="2" id="KW-0326">Glycosidase</keyword>
<organism evidence="4 5">
    <name type="scientific">Coniosporium apollinis</name>
    <dbReference type="NCBI Taxonomy" id="61459"/>
    <lineage>
        <taxon>Eukaryota</taxon>
        <taxon>Fungi</taxon>
        <taxon>Dikarya</taxon>
        <taxon>Ascomycota</taxon>
        <taxon>Pezizomycotina</taxon>
        <taxon>Dothideomycetes</taxon>
        <taxon>Dothideomycetes incertae sedis</taxon>
        <taxon>Coniosporium</taxon>
    </lineage>
</organism>
<accession>A0ABQ9NFM1</accession>
<evidence type="ECO:0008006" key="6">
    <source>
        <dbReference type="Google" id="ProtNLM"/>
    </source>
</evidence>
<dbReference type="SUPFAM" id="SSF51445">
    <property type="entry name" value="(Trans)glycosidases"/>
    <property type="match status" value="1"/>
</dbReference>
<evidence type="ECO:0000313" key="5">
    <source>
        <dbReference type="Proteomes" id="UP001172684"/>
    </source>
</evidence>
<dbReference type="PANTHER" id="PTHR45708">
    <property type="entry name" value="ENDOCHITINASE"/>
    <property type="match status" value="1"/>
</dbReference>
<feature type="region of interest" description="Disordered" evidence="3">
    <location>
        <begin position="1"/>
        <end position="28"/>
    </location>
</feature>
<dbReference type="EMBL" id="JAPDRL010000141">
    <property type="protein sequence ID" value="KAJ9656029.1"/>
    <property type="molecule type" value="Genomic_DNA"/>
</dbReference>
<evidence type="ECO:0000313" key="4">
    <source>
        <dbReference type="EMBL" id="KAJ9656029.1"/>
    </source>
</evidence>
<reference evidence="4" key="1">
    <citation type="submission" date="2022-10" db="EMBL/GenBank/DDBJ databases">
        <title>Culturing micro-colonial fungi from biological soil crusts in the Mojave desert and describing Neophaeococcomyces mojavensis, and introducing the new genera and species Taxawa tesnikishii.</title>
        <authorList>
            <person name="Kurbessoian T."/>
            <person name="Stajich J.E."/>
        </authorList>
    </citation>
    <scope>NUCLEOTIDE SEQUENCE</scope>
    <source>
        <strain evidence="4">TK_1</strain>
    </source>
</reference>
<dbReference type="Proteomes" id="UP001172684">
    <property type="component" value="Unassembled WGS sequence"/>
</dbReference>
<dbReference type="PANTHER" id="PTHR45708:SF49">
    <property type="entry name" value="ENDOCHITINASE"/>
    <property type="match status" value="1"/>
</dbReference>
<feature type="compositionally biased region" description="Basic and acidic residues" evidence="3">
    <location>
        <begin position="423"/>
        <end position="442"/>
    </location>
</feature>
<keyword evidence="1" id="KW-0378">Hydrolase</keyword>
<evidence type="ECO:0000256" key="2">
    <source>
        <dbReference type="ARBA" id="ARBA00023295"/>
    </source>
</evidence>
<evidence type="ECO:0000256" key="3">
    <source>
        <dbReference type="SAM" id="MobiDB-lite"/>
    </source>
</evidence>
<evidence type="ECO:0000256" key="1">
    <source>
        <dbReference type="ARBA" id="ARBA00022801"/>
    </source>
</evidence>
<comment type="caution">
    <text evidence="4">The sequence shown here is derived from an EMBL/GenBank/DDBJ whole genome shotgun (WGS) entry which is preliminary data.</text>
</comment>
<feature type="region of interest" description="Disordered" evidence="3">
    <location>
        <begin position="421"/>
        <end position="442"/>
    </location>
</feature>
<proteinExistence type="predicted"/>
<dbReference type="InterPro" id="IPR017853">
    <property type="entry name" value="GH"/>
</dbReference>
<dbReference type="Gene3D" id="3.20.20.80">
    <property type="entry name" value="Glycosidases"/>
    <property type="match status" value="1"/>
</dbReference>